<gene>
    <name evidence="2" type="ORF">N5B56_03425</name>
</gene>
<protein>
    <submittedName>
        <fullName evidence="2">Family 2 glycosyl transferase</fullName>
    </submittedName>
</protein>
<dbReference type="EMBL" id="JAODBU010000003">
    <property type="protein sequence ID" value="MCT7398138.1"/>
    <property type="molecule type" value="Genomic_DNA"/>
</dbReference>
<reference evidence="2" key="1">
    <citation type="submission" date="2022-09" db="EMBL/GenBank/DDBJ databases">
        <title>Eubacterium sp. LFL-14 isolated from human feces.</title>
        <authorList>
            <person name="Liu F."/>
        </authorList>
    </citation>
    <scope>NUCLEOTIDE SEQUENCE</scope>
    <source>
        <strain evidence="2">LFL-14</strain>
    </source>
</reference>
<evidence type="ECO:0000313" key="3">
    <source>
        <dbReference type="Proteomes" id="UP001431199"/>
    </source>
</evidence>
<feature type="signal peptide" evidence="1">
    <location>
        <begin position="1"/>
        <end position="21"/>
    </location>
</feature>
<keyword evidence="1" id="KW-0732">Signal</keyword>
<evidence type="ECO:0000313" key="2">
    <source>
        <dbReference type="EMBL" id="MCT7398138.1"/>
    </source>
</evidence>
<dbReference type="GO" id="GO:0016740">
    <property type="term" value="F:transferase activity"/>
    <property type="evidence" value="ECO:0007669"/>
    <property type="project" value="UniProtKB-KW"/>
</dbReference>
<feature type="chain" id="PRO_5047136355" evidence="1">
    <location>
        <begin position="22"/>
        <end position="712"/>
    </location>
</feature>
<dbReference type="RefSeq" id="WP_260978392.1">
    <property type="nucleotide sequence ID" value="NZ_JAODBU010000003.1"/>
</dbReference>
<keyword evidence="2" id="KW-0808">Transferase</keyword>
<dbReference type="InterPro" id="IPR017853">
    <property type="entry name" value="GH"/>
</dbReference>
<dbReference type="SUPFAM" id="SSF51445">
    <property type="entry name" value="(Trans)glycosidases"/>
    <property type="match status" value="1"/>
</dbReference>
<accession>A0ABT2M1L0</accession>
<sequence>MKKIVSIMLIFAMMTVTVSCSKNDNKSEKNIVPDKETAIENVDTNGNNIEFVAQGDYFYHNDNKKWNRVILKGVNMGLTLATTNLNNPDVSYETYMEWFEQISEMNANTVKVFTIMNPDFYQAFYDYNKKAESPLYLIQGIWFNEDYLYDVADALDADNIVADAFERNITETIDIIHGNSDYTSYGNIKNAVYHNDISKYVAGYILGLEWPAEFVQNTNSHTDRKAYFGEYLENTNDATPFESFLCEMGDKLISYETQSYKMQIPVAFLNWQTTDTLKHSNEPFEEEDSVSVNTENIKSNESYKAGLFAALDIYPYYPEFMNHQKEYVDYKDSNGQSNPYEAYLIDLKKEYTVPVMVAEVGLPTSRGVAHESVVGYNQGGLTEKQQGEYLTNLLTSIYKSGYAGSMIFSWQEEWFKQTWNTVKYAPENPECRTPNVMSAEQGYGIVAVEPGENQICKIDGKLDEWSDSENIIDSDEYKLYSKYDEGYLYLAVQLKSKTDGKIYVPISTLGVGSQKDNTRNIAFDKNTDYILEIDKNGETRLLTDAYYSTFHYIYGYSKGVFDFDNDYSVKNSGEYVRIQMFTSNEMYLPDDNKTIEPQFYESGLLKAGITDPDSDKFDNTADYYTSDNVMEFRIPWYLLNVMNSTQGTVIGDFYNEGSINFTDVQEINIGIGKTGDNIELKSIPFEEKQQSSYHTRLKKSYEILKEYLKKVK</sequence>
<dbReference type="Gene3D" id="3.20.20.80">
    <property type="entry name" value="Glycosidases"/>
    <property type="match status" value="1"/>
</dbReference>
<organism evidence="2 3">
    <name type="scientific">Eubacterium album</name>
    <dbReference type="NCBI Taxonomy" id="2978477"/>
    <lineage>
        <taxon>Bacteria</taxon>
        <taxon>Bacillati</taxon>
        <taxon>Bacillota</taxon>
        <taxon>Clostridia</taxon>
        <taxon>Eubacteriales</taxon>
        <taxon>Eubacteriaceae</taxon>
        <taxon>Eubacterium</taxon>
    </lineage>
</organism>
<evidence type="ECO:0000256" key="1">
    <source>
        <dbReference type="SAM" id="SignalP"/>
    </source>
</evidence>
<name>A0ABT2M1L0_9FIRM</name>
<proteinExistence type="predicted"/>
<dbReference type="PROSITE" id="PS51257">
    <property type="entry name" value="PROKAR_LIPOPROTEIN"/>
    <property type="match status" value="1"/>
</dbReference>
<comment type="caution">
    <text evidence="2">The sequence shown here is derived from an EMBL/GenBank/DDBJ whole genome shotgun (WGS) entry which is preliminary data.</text>
</comment>
<dbReference type="Proteomes" id="UP001431199">
    <property type="component" value="Unassembled WGS sequence"/>
</dbReference>
<keyword evidence="3" id="KW-1185">Reference proteome</keyword>